<name>A0A428ZU54_KIBAR</name>
<dbReference type="AlphaFoldDB" id="A0A428ZU54"/>
<proteinExistence type="predicted"/>
<evidence type="ECO:0000313" key="2">
    <source>
        <dbReference type="EMBL" id="RSM91578.1"/>
    </source>
</evidence>
<dbReference type="Proteomes" id="UP000287547">
    <property type="component" value="Unassembled WGS sequence"/>
</dbReference>
<dbReference type="EMBL" id="QHKI01000001">
    <property type="protein sequence ID" value="RSM91578.1"/>
    <property type="molecule type" value="Genomic_DNA"/>
</dbReference>
<evidence type="ECO:0000313" key="3">
    <source>
        <dbReference type="Proteomes" id="UP000287547"/>
    </source>
</evidence>
<sequence length="132" mass="14342">MTERPRRPGVLIAALVALPLAALLFGMTASNLGGPGTTHTSLPALALLISLLAIRFSWARTVSVVVMAFLTLQWLPGALEYVDEARTQQPAIYVLIATALFAAGVVLAYMTPSNQYYRQAAEWRQSRKQRAA</sequence>
<reference evidence="2 3" key="1">
    <citation type="submission" date="2018-05" db="EMBL/GenBank/DDBJ databases">
        <title>Evolution of GPA BGCs.</title>
        <authorList>
            <person name="Waglechner N."/>
            <person name="Wright G.D."/>
        </authorList>
    </citation>
    <scope>NUCLEOTIDE SEQUENCE [LARGE SCALE GENOMIC DNA]</scope>
    <source>
        <strain evidence="2 3">A82846</strain>
    </source>
</reference>
<protein>
    <submittedName>
        <fullName evidence="2">Uncharacterized protein</fullName>
    </submittedName>
</protein>
<keyword evidence="1" id="KW-0812">Transmembrane</keyword>
<comment type="caution">
    <text evidence="2">The sequence shown here is derived from an EMBL/GenBank/DDBJ whole genome shotgun (WGS) entry which is preliminary data.</text>
</comment>
<feature type="transmembrane region" description="Helical" evidence="1">
    <location>
        <begin position="91"/>
        <end position="110"/>
    </location>
</feature>
<keyword evidence="1" id="KW-0472">Membrane</keyword>
<feature type="transmembrane region" description="Helical" evidence="1">
    <location>
        <begin position="61"/>
        <end position="79"/>
    </location>
</feature>
<organism evidence="2 3">
    <name type="scientific">Kibdelosporangium aridum</name>
    <dbReference type="NCBI Taxonomy" id="2030"/>
    <lineage>
        <taxon>Bacteria</taxon>
        <taxon>Bacillati</taxon>
        <taxon>Actinomycetota</taxon>
        <taxon>Actinomycetes</taxon>
        <taxon>Pseudonocardiales</taxon>
        <taxon>Pseudonocardiaceae</taxon>
        <taxon>Kibdelosporangium</taxon>
    </lineage>
</organism>
<dbReference type="RefSeq" id="WP_037256541.1">
    <property type="nucleotide sequence ID" value="NZ_QHKI01000001.1"/>
</dbReference>
<gene>
    <name evidence="2" type="ORF">DMH04_00870</name>
</gene>
<feature type="transmembrane region" description="Helical" evidence="1">
    <location>
        <begin position="36"/>
        <end position="54"/>
    </location>
</feature>
<accession>A0A428ZU54</accession>
<dbReference type="OrthoDB" id="3697699at2"/>
<keyword evidence="1" id="KW-1133">Transmembrane helix</keyword>
<evidence type="ECO:0000256" key="1">
    <source>
        <dbReference type="SAM" id="Phobius"/>
    </source>
</evidence>